<dbReference type="Proteomes" id="UP001235939">
    <property type="component" value="Chromosome 17"/>
</dbReference>
<evidence type="ECO:0000313" key="7">
    <source>
        <dbReference type="EMBL" id="UYV79542.1"/>
    </source>
</evidence>
<keyword evidence="4 6" id="KW-1133">Transmembrane helix</keyword>
<dbReference type="InterPro" id="IPR007271">
    <property type="entry name" value="Nuc_sug_transpt"/>
</dbReference>
<proteinExistence type="predicted"/>
<evidence type="ECO:0000256" key="6">
    <source>
        <dbReference type="SAM" id="Phobius"/>
    </source>
</evidence>
<keyword evidence="8" id="KW-1185">Reference proteome</keyword>
<evidence type="ECO:0000256" key="1">
    <source>
        <dbReference type="ARBA" id="ARBA00004141"/>
    </source>
</evidence>
<gene>
    <name evidence="7" type="ORF">LAZ67_17003063</name>
</gene>
<organism evidence="7 8">
    <name type="scientific">Cordylochernes scorpioides</name>
    <dbReference type="NCBI Taxonomy" id="51811"/>
    <lineage>
        <taxon>Eukaryota</taxon>
        <taxon>Metazoa</taxon>
        <taxon>Ecdysozoa</taxon>
        <taxon>Arthropoda</taxon>
        <taxon>Chelicerata</taxon>
        <taxon>Arachnida</taxon>
        <taxon>Pseudoscorpiones</taxon>
        <taxon>Cheliferoidea</taxon>
        <taxon>Chernetidae</taxon>
        <taxon>Cordylochernes</taxon>
    </lineage>
</organism>
<evidence type="ECO:0000256" key="4">
    <source>
        <dbReference type="ARBA" id="ARBA00022989"/>
    </source>
</evidence>
<keyword evidence="2" id="KW-0762">Sugar transport</keyword>
<sequence>MQLKSVTLAILVVETSCLVLLLRYSRTMDQPSGRYLSSTAVFLAEVVKLTTSFFFLFLQSALVLEVHRCQLIIPTLKSANAINKKTLHCVAPAVSGKDLRQFGELLHKEVWRKPLETLKMSGLAGLYTLQNNLTYLALTNLEAATYQLIIPKHGHCAGDVPDEDHHNSHLCFPCPPQATLPAAVDLPGVADGWSGPSAGEAPYASMDQFPPGKFSIYIYIYFTNIEANHVVQLTISESDDSSTTPEGSPMIGLLSVFAASVLSGFSGIYFEKVIKGTSQSLWIREVQLSELSQLGLSITWSSIQ</sequence>
<evidence type="ECO:0000313" key="8">
    <source>
        <dbReference type="Proteomes" id="UP001235939"/>
    </source>
</evidence>
<keyword evidence="2" id="KW-0813">Transport</keyword>
<feature type="transmembrane region" description="Helical" evidence="6">
    <location>
        <begin position="6"/>
        <end position="24"/>
    </location>
</feature>
<evidence type="ECO:0000256" key="5">
    <source>
        <dbReference type="ARBA" id="ARBA00023136"/>
    </source>
</evidence>
<dbReference type="PANTHER" id="PTHR10231">
    <property type="entry name" value="NUCLEOTIDE-SUGAR TRANSMEMBRANE TRANSPORTER"/>
    <property type="match status" value="1"/>
</dbReference>
<keyword evidence="3 6" id="KW-0812">Transmembrane</keyword>
<dbReference type="Pfam" id="PF04142">
    <property type="entry name" value="Nuc_sug_transp"/>
    <property type="match status" value="3"/>
</dbReference>
<keyword evidence="5 6" id="KW-0472">Membrane</keyword>
<feature type="transmembrane region" description="Helical" evidence="6">
    <location>
        <begin position="36"/>
        <end position="58"/>
    </location>
</feature>
<evidence type="ECO:0000256" key="3">
    <source>
        <dbReference type="ARBA" id="ARBA00022692"/>
    </source>
</evidence>
<protein>
    <submittedName>
        <fullName evidence="7">SLC35A3</fullName>
    </submittedName>
</protein>
<evidence type="ECO:0000256" key="2">
    <source>
        <dbReference type="ARBA" id="ARBA00022597"/>
    </source>
</evidence>
<name>A0ABY6LED3_9ARAC</name>
<accession>A0ABY6LED3</accession>
<reference evidence="7 8" key="1">
    <citation type="submission" date="2022-01" db="EMBL/GenBank/DDBJ databases">
        <title>A chromosomal length assembly of Cordylochernes scorpioides.</title>
        <authorList>
            <person name="Zeh D."/>
            <person name="Zeh J."/>
        </authorList>
    </citation>
    <scope>NUCLEOTIDE SEQUENCE [LARGE SCALE GENOMIC DNA]</scope>
    <source>
        <strain evidence="7">IN4F17</strain>
        <tissue evidence="7">Whole Body</tissue>
    </source>
</reference>
<comment type="subcellular location">
    <subcellularLocation>
        <location evidence="1">Membrane</location>
        <topology evidence="1">Multi-pass membrane protein</topology>
    </subcellularLocation>
</comment>
<dbReference type="EMBL" id="CP092879">
    <property type="protein sequence ID" value="UYV79542.1"/>
    <property type="molecule type" value="Genomic_DNA"/>
</dbReference>